<dbReference type="AlphaFoldDB" id="A0A8H4XCH9"/>
<dbReference type="Proteomes" id="UP000622797">
    <property type="component" value="Unassembled WGS sequence"/>
</dbReference>
<comment type="caution">
    <text evidence="1">The sequence shown here is derived from an EMBL/GenBank/DDBJ whole genome shotgun (WGS) entry which is preliminary data.</text>
</comment>
<reference evidence="1" key="2">
    <citation type="submission" date="2020-05" db="EMBL/GenBank/DDBJ databases">
        <authorList>
            <person name="Kim H.-S."/>
            <person name="Proctor R.H."/>
            <person name="Brown D.W."/>
        </authorList>
    </citation>
    <scope>NUCLEOTIDE SEQUENCE</scope>
    <source>
        <strain evidence="1">NRRL 20472</strain>
    </source>
</reference>
<keyword evidence="2" id="KW-1185">Reference proteome</keyword>
<proteinExistence type="predicted"/>
<gene>
    <name evidence="1" type="ORF">FSARC_3557</name>
</gene>
<dbReference type="OrthoDB" id="3538597at2759"/>
<protein>
    <submittedName>
        <fullName evidence="1">Uncharacterized protein</fullName>
    </submittedName>
</protein>
<accession>A0A8H4XCH9</accession>
<name>A0A8H4XCH9_9HYPO</name>
<evidence type="ECO:0000313" key="1">
    <source>
        <dbReference type="EMBL" id="KAF4969181.1"/>
    </source>
</evidence>
<reference evidence="1" key="1">
    <citation type="journal article" date="2020" name="BMC Genomics">
        <title>Correction to: Identification and distribution of gene clusters required for synthesis of sphingolipid metabolism inhibitors in diverse species of the filamentous fungus Fusarium.</title>
        <authorList>
            <person name="Kim H.S."/>
            <person name="Lohmar J.M."/>
            <person name="Busman M."/>
            <person name="Brown D.W."/>
            <person name="Naumann T.A."/>
            <person name="Divon H.H."/>
            <person name="Lysoe E."/>
            <person name="Uhlig S."/>
            <person name="Proctor R.H."/>
        </authorList>
    </citation>
    <scope>NUCLEOTIDE SEQUENCE</scope>
    <source>
        <strain evidence="1">NRRL 20472</strain>
    </source>
</reference>
<organism evidence="1 2">
    <name type="scientific">Fusarium sarcochroum</name>
    <dbReference type="NCBI Taxonomy" id="1208366"/>
    <lineage>
        <taxon>Eukaryota</taxon>
        <taxon>Fungi</taxon>
        <taxon>Dikarya</taxon>
        <taxon>Ascomycota</taxon>
        <taxon>Pezizomycotina</taxon>
        <taxon>Sordariomycetes</taxon>
        <taxon>Hypocreomycetidae</taxon>
        <taxon>Hypocreales</taxon>
        <taxon>Nectriaceae</taxon>
        <taxon>Fusarium</taxon>
        <taxon>Fusarium lateritium species complex</taxon>
    </lineage>
</organism>
<sequence>MPPNQREVQRRLMKKYHIFFDGPIDSIEYRESITADSSRSPWRHQAQRRAKRIAEKAKLCIEGRRNESGWRLSLESDVMARFTVEIACRKCRGRLWRSEQEVIPNQSGGNGVNSLKARQRRRRPCNCYPNGLNQDIPEQGISPLFDDRAEEAIMYSPQLQSELPKREERPDRVYGLQATNRLSRLLQSAKDIRSSPFRPDGEPIIFPFLVIEAKSEKGSDAFTDTQVQTAFAIRELLLIQRGLAQAAGEDTEWDAGPLVWFLSYKGEQWRVSAAYTHNQDDVTFYVIWKRVMRIWAGNVDSLDNALQLLLIIDYIADWARDIYREGIACSLQKLAASDSNSMARDDDIFSLAGNVREWVSSNPKTKGAEANQIIEDPLRAFDCPEGVFRDARFIRSRFIGLIITEENLDQFLRTAQSNDEARGLAARLLQSIEDACRVKGHLLDELELIWTDTDRNLSEMSRSDEVFLVVVTSFFYLTENWEQARELSYVAVSESLIHDLAKIARVPLPSTQVPERAPMVASLAAFGDLLNREAKDNLTACISQLFLYTGSAFRGNHLPLVWKTLPTAAADNSSKPKQDMAIIIGSQAHTWAFLYTLYSQHRVGRNEPATSIFRISSTSDELAEPAEFLKRQDLLSKDPWPWRDWGSPVQNEEAHGLVFALRDTIHTSDTPGLCIFVLDPSAAEIDPEILSLVAGQFDFSSNRLFIRRAYQSSLKATLLGIETSTLTIQRDALVTTNGDGQTRNLVASKKPKTVRPD</sequence>
<dbReference type="EMBL" id="JABEXW010000171">
    <property type="protein sequence ID" value="KAF4969181.1"/>
    <property type="molecule type" value="Genomic_DNA"/>
</dbReference>
<evidence type="ECO:0000313" key="2">
    <source>
        <dbReference type="Proteomes" id="UP000622797"/>
    </source>
</evidence>